<reference evidence="11 13" key="1">
    <citation type="journal article" date="2018" name="Front. Microbiol.">
        <title>Genome-Based Analysis Reveals the Taxonomy and Diversity of the Family Idiomarinaceae.</title>
        <authorList>
            <person name="Liu Y."/>
            <person name="Lai Q."/>
            <person name="Shao Z."/>
        </authorList>
    </citation>
    <scope>NUCLEOTIDE SEQUENCE [LARGE SCALE GENOMIC DNA]</scope>
    <source>
        <strain evidence="11 13">CF12-14</strain>
    </source>
</reference>
<feature type="domain" description="NADH:quinone oxidoreductase/Mrp antiporter transmembrane" evidence="9">
    <location>
        <begin position="118"/>
        <end position="403"/>
    </location>
</feature>
<evidence type="ECO:0000256" key="1">
    <source>
        <dbReference type="ARBA" id="ARBA00004651"/>
    </source>
</evidence>
<dbReference type="GO" id="GO:0005886">
    <property type="term" value="C:plasma membrane"/>
    <property type="evidence" value="ECO:0007669"/>
    <property type="project" value="UniProtKB-SubCell"/>
</dbReference>
<feature type="transmembrane region" description="Helical" evidence="8">
    <location>
        <begin position="124"/>
        <end position="141"/>
    </location>
</feature>
<evidence type="ECO:0000256" key="5">
    <source>
        <dbReference type="ARBA" id="ARBA00022989"/>
    </source>
</evidence>
<feature type="transmembrane region" description="Helical" evidence="8">
    <location>
        <begin position="394"/>
        <end position="417"/>
    </location>
</feature>
<keyword evidence="5 8" id="KW-1133">Transmembrane helix</keyword>
<dbReference type="EMBL" id="QLMD01000002">
    <property type="protein sequence ID" value="RAK00811.1"/>
    <property type="molecule type" value="Genomic_DNA"/>
</dbReference>
<dbReference type="Pfam" id="PF00361">
    <property type="entry name" value="Proton_antipo_M"/>
    <property type="match status" value="1"/>
</dbReference>
<feature type="transmembrane region" description="Helical" evidence="8">
    <location>
        <begin position="355"/>
        <end position="374"/>
    </location>
</feature>
<gene>
    <name evidence="10" type="ORF">B0I24_102239</name>
    <name evidence="11" type="ORF">CWE07_04380</name>
</gene>
<dbReference type="PANTHER" id="PTHR42703:SF1">
    <property type="entry name" value="NA(+)_H(+) ANTIPORTER SUBUNIT D1"/>
    <property type="match status" value="1"/>
</dbReference>
<dbReference type="InterPro" id="IPR001750">
    <property type="entry name" value="ND/Mrp_TM"/>
</dbReference>
<evidence type="ECO:0000313" key="11">
    <source>
        <dbReference type="EMBL" id="RUO27197.1"/>
    </source>
</evidence>
<feature type="transmembrane region" description="Helical" evidence="8">
    <location>
        <begin position="74"/>
        <end position="93"/>
    </location>
</feature>
<keyword evidence="6 8" id="KW-0472">Membrane</keyword>
<dbReference type="Proteomes" id="UP000249203">
    <property type="component" value="Unassembled WGS sequence"/>
</dbReference>
<feature type="transmembrane region" description="Helical" evidence="8">
    <location>
        <begin position="153"/>
        <end position="174"/>
    </location>
</feature>
<protein>
    <submittedName>
        <fullName evidence="10">Formate hydrogenlyase subunit 3/multisubunit Na+/H+ antiporter MnhD subunit</fullName>
    </submittedName>
</protein>
<evidence type="ECO:0000256" key="8">
    <source>
        <dbReference type="SAM" id="Phobius"/>
    </source>
</evidence>
<accession>A0A327X2N8</accession>
<evidence type="ECO:0000256" key="3">
    <source>
        <dbReference type="ARBA" id="ARBA00022475"/>
    </source>
</evidence>
<name>A0A327X2N8_9GAMM</name>
<evidence type="ECO:0000256" key="6">
    <source>
        <dbReference type="ARBA" id="ARBA00023136"/>
    </source>
</evidence>
<comment type="caution">
    <text evidence="10">The sequence shown here is derived from an EMBL/GenBank/DDBJ whole genome shotgun (WGS) entry which is preliminary data.</text>
</comment>
<dbReference type="RefSeq" id="WP_111568591.1">
    <property type="nucleotide sequence ID" value="NZ_PIPK01000003.1"/>
</dbReference>
<reference evidence="10 12" key="2">
    <citation type="submission" date="2018-06" db="EMBL/GenBank/DDBJ databases">
        <title>Genomic Encyclopedia of Type Strains, Phase III (KMG-III): the genomes of soil and plant-associated and newly described type strains.</title>
        <authorList>
            <person name="Whitman W."/>
        </authorList>
    </citation>
    <scope>NUCLEOTIDE SEQUENCE [LARGE SCALE GENOMIC DNA]</scope>
    <source>
        <strain evidence="10 12">CGMCC 1.15366</strain>
    </source>
</reference>
<feature type="transmembrane region" description="Helical" evidence="8">
    <location>
        <begin position="194"/>
        <end position="218"/>
    </location>
</feature>
<evidence type="ECO:0000313" key="12">
    <source>
        <dbReference type="Proteomes" id="UP000249203"/>
    </source>
</evidence>
<dbReference type="PANTHER" id="PTHR42703">
    <property type="entry name" value="NADH DEHYDROGENASE"/>
    <property type="match status" value="1"/>
</dbReference>
<dbReference type="OrthoDB" id="9768329at2"/>
<keyword evidence="10" id="KW-0456">Lyase</keyword>
<evidence type="ECO:0000313" key="10">
    <source>
        <dbReference type="EMBL" id="RAK00811.1"/>
    </source>
</evidence>
<comment type="subcellular location">
    <subcellularLocation>
        <location evidence="1">Cell membrane</location>
        <topology evidence="1">Multi-pass membrane protein</topology>
    </subcellularLocation>
    <subcellularLocation>
        <location evidence="7">Membrane</location>
        <topology evidence="7">Multi-pass membrane protein</topology>
    </subcellularLocation>
</comment>
<dbReference type="InterPro" id="IPR050586">
    <property type="entry name" value="CPA3_Na-H_Antiporter_D"/>
</dbReference>
<dbReference type="EMBL" id="PIPK01000003">
    <property type="protein sequence ID" value="RUO27197.1"/>
    <property type="molecule type" value="Genomic_DNA"/>
</dbReference>
<evidence type="ECO:0000313" key="13">
    <source>
        <dbReference type="Proteomes" id="UP000287865"/>
    </source>
</evidence>
<feature type="transmembrane region" description="Helical" evidence="8">
    <location>
        <begin position="320"/>
        <end position="343"/>
    </location>
</feature>
<feature type="transmembrane region" description="Helical" evidence="8">
    <location>
        <begin position="438"/>
        <end position="457"/>
    </location>
</feature>
<evidence type="ECO:0000256" key="2">
    <source>
        <dbReference type="ARBA" id="ARBA00005346"/>
    </source>
</evidence>
<feature type="transmembrane region" description="Helical" evidence="8">
    <location>
        <begin position="263"/>
        <end position="285"/>
    </location>
</feature>
<feature type="transmembrane region" description="Helical" evidence="8">
    <location>
        <begin position="230"/>
        <end position="251"/>
    </location>
</feature>
<feature type="transmembrane region" description="Helical" evidence="8">
    <location>
        <begin position="469"/>
        <end position="489"/>
    </location>
</feature>
<keyword evidence="3" id="KW-1003">Cell membrane</keyword>
<organism evidence="10 12">
    <name type="scientific">Aliidiomarina maris</name>
    <dbReference type="NCBI Taxonomy" id="531312"/>
    <lineage>
        <taxon>Bacteria</taxon>
        <taxon>Pseudomonadati</taxon>
        <taxon>Pseudomonadota</taxon>
        <taxon>Gammaproteobacteria</taxon>
        <taxon>Alteromonadales</taxon>
        <taxon>Idiomarinaceae</taxon>
        <taxon>Aliidiomarina</taxon>
    </lineage>
</organism>
<evidence type="ECO:0000256" key="4">
    <source>
        <dbReference type="ARBA" id="ARBA00022692"/>
    </source>
</evidence>
<feature type="transmembrane region" description="Helical" evidence="8">
    <location>
        <begin position="292"/>
        <end position="314"/>
    </location>
</feature>
<keyword evidence="13" id="KW-1185">Reference proteome</keyword>
<dbReference type="GO" id="GO:0016829">
    <property type="term" value="F:lyase activity"/>
    <property type="evidence" value="ECO:0007669"/>
    <property type="project" value="UniProtKB-KW"/>
</dbReference>
<feature type="transmembrane region" description="Helical" evidence="8">
    <location>
        <begin position="100"/>
        <end position="118"/>
    </location>
</feature>
<proteinExistence type="inferred from homology"/>
<comment type="similarity">
    <text evidence="2">Belongs to the CPA3 antiporters (TC 2.A.63) subunit D family.</text>
</comment>
<dbReference type="AlphaFoldDB" id="A0A327X2N8"/>
<dbReference type="Proteomes" id="UP000287865">
    <property type="component" value="Unassembled WGS sequence"/>
</dbReference>
<evidence type="ECO:0000256" key="7">
    <source>
        <dbReference type="RuleBase" id="RU000320"/>
    </source>
</evidence>
<sequence length="495" mass="53446">MSWLLLIALIYPLLVLAVFAWRKVDPTPSYNRWWIVSAPLPALLAGIALPDTTLQAPALMFGLVWQLNDFSRPLLLMTTSLYAIASVFGLGYLKPQALRRYTLFWLLTMFGNLVLLVAQDIASFYTGFALMTFAGYGLVVHNMSADALRAGKIYIGMAIMGEVLILAGLIAIMPDMVEPMLHYLPLALSEHSHGIWLTALLFAGFGVKAGVLGLHFWLPLAHPVAPTPASAVLSGAMIKAGLIAWMQILPLGADHGMFIDTQLFAWVVIALGLAASFLAAVFGAIQLKPKAVLAYSSISQMGLMTTLLGVALLMPQLWSGIMVALVAFAVHHGLAKGALFLGVGLATQPARLPHWAVLMLLGIPALSLIGLPLTSGGAAKYLLKDEVYQTNLSLLIFLLTFAAAATTLLMLRFIDLINGQLRVTLERTQGAAREGDGYIRNAVIAAVLVSSVAIWWFPLELSLTSTMTLTGLWETIWPMALATAIYLTVRRLQAS</sequence>
<evidence type="ECO:0000259" key="9">
    <source>
        <dbReference type="Pfam" id="PF00361"/>
    </source>
</evidence>
<keyword evidence="4 7" id="KW-0812">Transmembrane</keyword>